<keyword evidence="1" id="KW-1133">Transmembrane helix</keyword>
<dbReference type="RefSeq" id="WP_227177293.1">
    <property type="nucleotide sequence ID" value="NZ_JAJBZT010000001.1"/>
</dbReference>
<comment type="caution">
    <text evidence="3">The sequence shown here is derived from an EMBL/GenBank/DDBJ whole genome shotgun (WGS) entry which is preliminary data.</text>
</comment>
<proteinExistence type="predicted"/>
<feature type="transmembrane region" description="Helical" evidence="1">
    <location>
        <begin position="63"/>
        <end position="84"/>
    </location>
</feature>
<reference evidence="3" key="1">
    <citation type="submission" date="2021-10" db="EMBL/GenBank/DDBJ databases">
        <title>The complete genome sequence of Leeia sp. TBRC 13508.</title>
        <authorList>
            <person name="Charoenyingcharoen P."/>
            <person name="Yukphan P."/>
        </authorList>
    </citation>
    <scope>NUCLEOTIDE SEQUENCE</scope>
    <source>
        <strain evidence="3">TBRC 13508</strain>
    </source>
</reference>
<dbReference type="Pfam" id="PF01569">
    <property type="entry name" value="PAP2"/>
    <property type="match status" value="1"/>
</dbReference>
<accession>A0ABS8D1T8</accession>
<feature type="domain" description="Phosphatidic acid phosphatase type 2/haloperoxidase" evidence="2">
    <location>
        <begin position="98"/>
        <end position="224"/>
    </location>
</feature>
<feature type="transmembrane region" description="Helical" evidence="1">
    <location>
        <begin position="96"/>
        <end position="116"/>
    </location>
</feature>
<name>A0ABS8D1T8_9NEIS</name>
<feature type="transmembrane region" description="Helical" evidence="1">
    <location>
        <begin position="175"/>
        <end position="196"/>
    </location>
</feature>
<dbReference type="EMBL" id="JAJBZT010000001">
    <property type="protein sequence ID" value="MCB6181946.1"/>
    <property type="molecule type" value="Genomic_DNA"/>
</dbReference>
<protein>
    <submittedName>
        <fullName evidence="3">Phosphatase PAP2 family protein</fullName>
    </submittedName>
</protein>
<dbReference type="SUPFAM" id="SSF48317">
    <property type="entry name" value="Acid phosphatase/Vanadium-dependent haloperoxidase"/>
    <property type="match status" value="1"/>
</dbReference>
<feature type="transmembrane region" description="Helical" evidence="1">
    <location>
        <begin position="208"/>
        <end position="225"/>
    </location>
</feature>
<evidence type="ECO:0000313" key="3">
    <source>
        <dbReference type="EMBL" id="MCB6181946.1"/>
    </source>
</evidence>
<feature type="transmembrane region" description="Helical" evidence="1">
    <location>
        <begin position="12"/>
        <end position="32"/>
    </location>
</feature>
<keyword evidence="1" id="KW-0812">Transmembrane</keyword>
<evidence type="ECO:0000256" key="1">
    <source>
        <dbReference type="SAM" id="Phobius"/>
    </source>
</evidence>
<evidence type="ECO:0000259" key="2">
    <source>
        <dbReference type="Pfam" id="PF01569"/>
    </source>
</evidence>
<keyword evidence="1" id="KW-0472">Membrane</keyword>
<dbReference type="CDD" id="cd03396">
    <property type="entry name" value="PAP2_like_6"/>
    <property type="match status" value="1"/>
</dbReference>
<dbReference type="Gene3D" id="1.20.144.10">
    <property type="entry name" value="Phosphatidic acid phosphatase type 2/haloperoxidase"/>
    <property type="match status" value="1"/>
</dbReference>
<organism evidence="3 4">
    <name type="scientific">Leeia speluncae</name>
    <dbReference type="NCBI Taxonomy" id="2884804"/>
    <lineage>
        <taxon>Bacteria</taxon>
        <taxon>Pseudomonadati</taxon>
        <taxon>Pseudomonadota</taxon>
        <taxon>Betaproteobacteria</taxon>
        <taxon>Neisseriales</taxon>
        <taxon>Leeiaceae</taxon>
        <taxon>Leeia</taxon>
    </lineage>
</organism>
<evidence type="ECO:0000313" key="4">
    <source>
        <dbReference type="Proteomes" id="UP001165395"/>
    </source>
</evidence>
<dbReference type="InterPro" id="IPR000326">
    <property type="entry name" value="PAP2/HPO"/>
</dbReference>
<gene>
    <name evidence="3" type="ORF">LIN78_00050</name>
</gene>
<dbReference type="InterPro" id="IPR036938">
    <property type="entry name" value="PAP2/HPO_sf"/>
</dbReference>
<feature type="transmembrane region" description="Helical" evidence="1">
    <location>
        <begin position="151"/>
        <end position="168"/>
    </location>
</feature>
<sequence length="240" mass="27115">MQKSPYHFYIKQIIVLIVSALVLISLFDLTPLDTMISDWFFDPITKHFPLRDQWFLETVMHKWVKYALLMWGAWLVIRLIRPGVAKHLANEKRRTVGFLLASLLLVPTVVGVMKHYSERPCPWDSTRYGGAIPHITLFESLPAGTKLGRCFPGGHASGGFGLMALVLLARKKSKIAAVSTFVATFGLGMLMGAGQVLRGAHFVSHNFWSAWVAWVVILILYWLFIGRYEIKQSRSNISAI</sequence>
<dbReference type="Proteomes" id="UP001165395">
    <property type="component" value="Unassembled WGS sequence"/>
</dbReference>
<keyword evidence="4" id="KW-1185">Reference proteome</keyword>